<feature type="transmembrane region" description="Helical" evidence="1">
    <location>
        <begin position="12"/>
        <end position="30"/>
    </location>
</feature>
<accession>A0A0K2TDT8</accession>
<name>A0A0K2TDT8_LEPSM</name>
<evidence type="ECO:0000256" key="1">
    <source>
        <dbReference type="SAM" id="Phobius"/>
    </source>
</evidence>
<proteinExistence type="predicted"/>
<dbReference type="EMBL" id="HACA01006833">
    <property type="protein sequence ID" value="CDW24194.1"/>
    <property type="molecule type" value="Transcribed_RNA"/>
</dbReference>
<dbReference type="AlphaFoldDB" id="A0A0K2TDT8"/>
<feature type="non-terminal residue" evidence="2">
    <location>
        <position position="1"/>
    </location>
</feature>
<organism evidence="2">
    <name type="scientific">Lepeophtheirus salmonis</name>
    <name type="common">Salmon louse</name>
    <name type="synonym">Caligus salmonis</name>
    <dbReference type="NCBI Taxonomy" id="72036"/>
    <lineage>
        <taxon>Eukaryota</taxon>
        <taxon>Metazoa</taxon>
        <taxon>Ecdysozoa</taxon>
        <taxon>Arthropoda</taxon>
        <taxon>Crustacea</taxon>
        <taxon>Multicrustacea</taxon>
        <taxon>Hexanauplia</taxon>
        <taxon>Copepoda</taxon>
        <taxon>Siphonostomatoida</taxon>
        <taxon>Caligidae</taxon>
        <taxon>Lepeophtheirus</taxon>
    </lineage>
</organism>
<reference evidence="2" key="1">
    <citation type="submission" date="2014-05" db="EMBL/GenBank/DDBJ databases">
        <authorList>
            <person name="Chronopoulou M."/>
        </authorList>
    </citation>
    <scope>NUCLEOTIDE SEQUENCE</scope>
    <source>
        <tissue evidence="2">Whole organism</tissue>
    </source>
</reference>
<evidence type="ECO:0000313" key="2">
    <source>
        <dbReference type="EMBL" id="CDW24194.1"/>
    </source>
</evidence>
<protein>
    <submittedName>
        <fullName evidence="2">Uncharacterized protein</fullName>
    </submittedName>
</protein>
<keyword evidence="1" id="KW-1133">Transmembrane helix</keyword>
<sequence>ETSIMELYVHYLVIFTSIFILFTVPSECLYDQKLLLRSLSKQFRDIYEDLNDHHINVPNERKEKIDDDNNKYIILVQEKEDHDDTDYEEEIIEYEYPYYEDSDDGNKYMKILIPYPTYGPRLLQYQKSYKRQRYRMKPFAEPYRPTNDQKMKYNRHKQFRNHPSNTRFSNDITRHLTNPDFYDDRGTYNSSNHWDDAKISLLILTGLFFAYLYFQTLSGDGRSLFDDLRLKILS</sequence>
<keyword evidence="1" id="KW-0812">Transmembrane</keyword>
<keyword evidence="1" id="KW-0472">Membrane</keyword>